<keyword evidence="1" id="KW-0808">Transferase</keyword>
<keyword evidence="2" id="KW-1185">Reference proteome</keyword>
<comment type="caution">
    <text evidence="1">The sequence shown here is derived from an EMBL/GenBank/DDBJ whole genome shotgun (WGS) entry which is preliminary data.</text>
</comment>
<evidence type="ECO:0000313" key="2">
    <source>
        <dbReference type="Proteomes" id="UP001589854"/>
    </source>
</evidence>
<protein>
    <submittedName>
        <fullName evidence="1">Branched-chain amino acid aminotransferase</fullName>
    </submittedName>
</protein>
<dbReference type="Proteomes" id="UP001589854">
    <property type="component" value="Unassembled WGS sequence"/>
</dbReference>
<keyword evidence="1" id="KW-0032">Aminotransferase</keyword>
<sequence length="202" mass="23708">MLTQSISLYIKENSLDHELALYQEEKEFAEKHELLPEGINVTVKEPQTRFVTSYVERVDKETEELISEEAAELFLKKPVSFVKQHKNEFIYMESPWLELINVDALMIEQDDVFKSINVLLGLKLKKKVGEKIKSVLSTKLSGKETSYQMMFNDKDGLWDLNFALDDIEGFNEELSFSEVYGMVYQFLFRMIEEVEENKREQP</sequence>
<accession>A0ABV6GIX8</accession>
<dbReference type="GO" id="GO:0008483">
    <property type="term" value="F:transaminase activity"/>
    <property type="evidence" value="ECO:0007669"/>
    <property type="project" value="UniProtKB-KW"/>
</dbReference>
<evidence type="ECO:0000313" key="1">
    <source>
        <dbReference type="EMBL" id="MFC0273652.1"/>
    </source>
</evidence>
<name>A0ABV6GIX8_9BACI</name>
<proteinExistence type="predicted"/>
<organism evidence="1 2">
    <name type="scientific">Metabacillus herbersteinensis</name>
    <dbReference type="NCBI Taxonomy" id="283816"/>
    <lineage>
        <taxon>Bacteria</taxon>
        <taxon>Bacillati</taxon>
        <taxon>Bacillota</taxon>
        <taxon>Bacilli</taxon>
        <taxon>Bacillales</taxon>
        <taxon>Bacillaceae</taxon>
        <taxon>Metabacillus</taxon>
    </lineage>
</organism>
<reference evidence="1 2" key="1">
    <citation type="submission" date="2024-09" db="EMBL/GenBank/DDBJ databases">
        <authorList>
            <person name="Sun Q."/>
            <person name="Mori K."/>
        </authorList>
    </citation>
    <scope>NUCLEOTIDE SEQUENCE [LARGE SCALE GENOMIC DNA]</scope>
    <source>
        <strain evidence="1 2">CCM 7228</strain>
    </source>
</reference>
<gene>
    <name evidence="1" type="ORF">ACFFIX_19865</name>
</gene>
<dbReference type="RefSeq" id="WP_378937173.1">
    <property type="nucleotide sequence ID" value="NZ_JBHLVO010000023.1"/>
</dbReference>
<dbReference type="EMBL" id="JBHLVO010000023">
    <property type="protein sequence ID" value="MFC0273652.1"/>
    <property type="molecule type" value="Genomic_DNA"/>
</dbReference>